<dbReference type="EMBL" id="FUXK01000009">
    <property type="protein sequence ID" value="SJZ76559.1"/>
    <property type="molecule type" value="Genomic_DNA"/>
</dbReference>
<evidence type="ECO:0008006" key="4">
    <source>
        <dbReference type="Google" id="ProtNLM"/>
    </source>
</evidence>
<feature type="transmembrane region" description="Helical" evidence="1">
    <location>
        <begin position="262"/>
        <end position="282"/>
    </location>
</feature>
<dbReference type="RefSeq" id="WP_078805575.1">
    <property type="nucleotide sequence ID" value="NZ_FUXK01000009.1"/>
</dbReference>
<feature type="transmembrane region" description="Helical" evidence="1">
    <location>
        <begin position="289"/>
        <end position="308"/>
    </location>
</feature>
<feature type="transmembrane region" description="Helical" evidence="1">
    <location>
        <begin position="12"/>
        <end position="32"/>
    </location>
</feature>
<protein>
    <recommendedName>
        <fullName evidence="4">Dolichyl-phosphate-mannose-protein mannosyltransferase</fullName>
    </recommendedName>
</protein>
<feature type="transmembrane region" description="Helical" evidence="1">
    <location>
        <begin position="91"/>
        <end position="108"/>
    </location>
</feature>
<evidence type="ECO:0000256" key="1">
    <source>
        <dbReference type="SAM" id="Phobius"/>
    </source>
</evidence>
<reference evidence="2 3" key="1">
    <citation type="submission" date="2017-02" db="EMBL/GenBank/DDBJ databases">
        <authorList>
            <person name="Peterson S.W."/>
        </authorList>
    </citation>
    <scope>NUCLEOTIDE SEQUENCE [LARGE SCALE GENOMIC DNA]</scope>
    <source>
        <strain evidence="2 3">ATCC 43324</strain>
    </source>
</reference>
<dbReference type="AlphaFoldDB" id="A0A1T4NBA7"/>
<dbReference type="STRING" id="28136.SAMN02745202_01025"/>
<sequence>MAKKRIQEKIVNSRLLFPTILIYGALLMALRWNSQPQMWMQGLSIASTTILMLALNNRYALLRVYSRMVSIAYVVLSMLLLQEPFGLDETLIPVCFAAFFFILFNAYQDRQQAGTIFYAFCMMGIASIFRPQILYFVPILWFILIVFILAFSFRTFIASLLGLLLPYWLLMGYYCYRGTPSLIFSHLTAIIQPQDFFHIVAFNEHQWATFAALALLSIIGIIHFLRNSHLDKIKIRMLYGAFMVLQLACIAFIFALPEYVSLGLRLMTIPTAILIAHFLSLTHTWLTNIAFLAITILLFLLTLYNLWIPSSLF</sequence>
<feature type="transmembrane region" description="Helical" evidence="1">
    <location>
        <begin position="115"/>
        <end position="133"/>
    </location>
</feature>
<accession>A0A1T4NBA7</accession>
<evidence type="ECO:0000313" key="2">
    <source>
        <dbReference type="EMBL" id="SJZ76559.1"/>
    </source>
</evidence>
<gene>
    <name evidence="2" type="ORF">SAMN02745202_01025</name>
</gene>
<dbReference type="eggNOG" id="ENOG50339DJ">
    <property type="taxonomic scope" value="Bacteria"/>
</dbReference>
<feature type="transmembrane region" description="Helical" evidence="1">
    <location>
        <begin position="207"/>
        <end position="225"/>
    </location>
</feature>
<keyword evidence="1" id="KW-0812">Transmembrane</keyword>
<keyword evidence="1" id="KW-0472">Membrane</keyword>
<keyword evidence="1" id="KW-1133">Transmembrane helix</keyword>
<feature type="transmembrane region" description="Helical" evidence="1">
    <location>
        <begin position="139"/>
        <end position="170"/>
    </location>
</feature>
<feature type="transmembrane region" description="Helical" evidence="1">
    <location>
        <begin position="38"/>
        <end position="56"/>
    </location>
</feature>
<dbReference type="Proteomes" id="UP000190065">
    <property type="component" value="Unassembled WGS sequence"/>
</dbReference>
<proteinExistence type="predicted"/>
<evidence type="ECO:0000313" key="3">
    <source>
        <dbReference type="Proteomes" id="UP000190065"/>
    </source>
</evidence>
<feature type="transmembrane region" description="Helical" evidence="1">
    <location>
        <begin position="68"/>
        <end position="85"/>
    </location>
</feature>
<feature type="transmembrane region" description="Helical" evidence="1">
    <location>
        <begin position="237"/>
        <end position="256"/>
    </location>
</feature>
<name>A0A1T4NBA7_9BACT</name>
<organism evidence="2 3">
    <name type="scientific">Segatella oulorum</name>
    <dbReference type="NCBI Taxonomy" id="28136"/>
    <lineage>
        <taxon>Bacteria</taxon>
        <taxon>Pseudomonadati</taxon>
        <taxon>Bacteroidota</taxon>
        <taxon>Bacteroidia</taxon>
        <taxon>Bacteroidales</taxon>
        <taxon>Prevotellaceae</taxon>
        <taxon>Segatella</taxon>
    </lineage>
</organism>